<dbReference type="InterPro" id="IPR029063">
    <property type="entry name" value="SAM-dependent_MTases_sf"/>
</dbReference>
<feature type="compositionally biased region" description="Basic and acidic residues" evidence="1">
    <location>
        <begin position="1"/>
        <end position="22"/>
    </location>
</feature>
<organism evidence="3 4">
    <name type="scientific">Marinicauda salina</name>
    <dbReference type="NCBI Taxonomy" id="2135793"/>
    <lineage>
        <taxon>Bacteria</taxon>
        <taxon>Pseudomonadati</taxon>
        <taxon>Pseudomonadota</taxon>
        <taxon>Alphaproteobacteria</taxon>
        <taxon>Maricaulales</taxon>
        <taxon>Maricaulaceae</taxon>
        <taxon>Marinicauda</taxon>
    </lineage>
</organism>
<dbReference type="Pfam" id="PF05050">
    <property type="entry name" value="Methyltransf_21"/>
    <property type="match status" value="1"/>
</dbReference>
<dbReference type="InterPro" id="IPR052514">
    <property type="entry name" value="SAM-dependent_MTase"/>
</dbReference>
<dbReference type="Proteomes" id="UP000245168">
    <property type="component" value="Unassembled WGS sequence"/>
</dbReference>
<dbReference type="AlphaFoldDB" id="A0A2U2BTV9"/>
<feature type="region of interest" description="Disordered" evidence="1">
    <location>
        <begin position="1"/>
        <end position="37"/>
    </location>
</feature>
<name>A0A2U2BTV9_9PROT</name>
<protein>
    <recommendedName>
        <fullName evidence="2">Methyltransferase FkbM domain-containing protein</fullName>
    </recommendedName>
</protein>
<comment type="caution">
    <text evidence="3">The sequence shown here is derived from an EMBL/GenBank/DDBJ whole genome shotgun (WGS) entry which is preliminary data.</text>
</comment>
<sequence>MDRTDDLDRPDFEELAETERLESAPAPGAPEPGFGTFAPGPVARVGLAIGRALPAGAAGLKLAGAARPLALSGVKNGVADVEALGLRLRLHPKDNLSEKRLFMTPQCFDPAELAALAEAMGPGRTFLDIGANAGGYALFAAKAGGQTARVIAVEPQREMRRRLAYNARLNGLDNLEITGVALSDYEGESVLRLVESNLGRTALAREGGGEAVRVTTLETLLDELGVARVDAMKIDVEGGEARILAPFFAKTDPARWPGLIIMERPALNRDGDGADPVALACANGYRLRQETRMNAILERPAPDGR</sequence>
<dbReference type="Gene3D" id="3.40.50.150">
    <property type="entry name" value="Vaccinia Virus protein VP39"/>
    <property type="match status" value="1"/>
</dbReference>
<evidence type="ECO:0000313" key="4">
    <source>
        <dbReference type="Proteomes" id="UP000245168"/>
    </source>
</evidence>
<dbReference type="OrthoDB" id="7542440at2"/>
<dbReference type="NCBIfam" id="TIGR01444">
    <property type="entry name" value="fkbM_fam"/>
    <property type="match status" value="1"/>
</dbReference>
<dbReference type="RefSeq" id="WP_109252682.1">
    <property type="nucleotide sequence ID" value="NZ_QEXV01000003.1"/>
</dbReference>
<dbReference type="PANTHER" id="PTHR34203">
    <property type="entry name" value="METHYLTRANSFERASE, FKBM FAMILY PROTEIN"/>
    <property type="match status" value="1"/>
</dbReference>
<dbReference type="CDD" id="cd02440">
    <property type="entry name" value="AdoMet_MTases"/>
    <property type="match status" value="1"/>
</dbReference>
<dbReference type="SUPFAM" id="SSF53335">
    <property type="entry name" value="S-adenosyl-L-methionine-dependent methyltransferases"/>
    <property type="match status" value="1"/>
</dbReference>
<accession>A0A2U2BTV9</accession>
<reference evidence="4" key="1">
    <citation type="submission" date="2018-05" db="EMBL/GenBank/DDBJ databases">
        <authorList>
            <person name="Liu B.-T."/>
        </authorList>
    </citation>
    <scope>NUCLEOTIDE SEQUENCE [LARGE SCALE GENOMIC DNA]</scope>
    <source>
        <strain evidence="4">WD6-1</strain>
    </source>
</reference>
<dbReference type="PANTHER" id="PTHR34203:SF15">
    <property type="entry name" value="SLL1173 PROTEIN"/>
    <property type="match status" value="1"/>
</dbReference>
<keyword evidence="4" id="KW-1185">Reference proteome</keyword>
<evidence type="ECO:0000259" key="2">
    <source>
        <dbReference type="Pfam" id="PF05050"/>
    </source>
</evidence>
<proteinExistence type="predicted"/>
<evidence type="ECO:0000256" key="1">
    <source>
        <dbReference type="SAM" id="MobiDB-lite"/>
    </source>
</evidence>
<gene>
    <name evidence="3" type="ORF">DDZ18_07155</name>
</gene>
<dbReference type="EMBL" id="QEXV01000003">
    <property type="protein sequence ID" value="PWE17451.1"/>
    <property type="molecule type" value="Genomic_DNA"/>
</dbReference>
<dbReference type="InterPro" id="IPR006342">
    <property type="entry name" value="FkbM_mtfrase"/>
</dbReference>
<evidence type="ECO:0000313" key="3">
    <source>
        <dbReference type="EMBL" id="PWE17451.1"/>
    </source>
</evidence>
<feature type="domain" description="Methyltransferase FkbM" evidence="2">
    <location>
        <begin position="128"/>
        <end position="264"/>
    </location>
</feature>